<feature type="transmembrane region" description="Helical" evidence="1">
    <location>
        <begin position="26"/>
        <end position="46"/>
    </location>
</feature>
<dbReference type="EMBL" id="GBXM01002727">
    <property type="protein sequence ID" value="JAI05851.1"/>
    <property type="molecule type" value="Transcribed_RNA"/>
</dbReference>
<keyword evidence="1" id="KW-1133">Transmembrane helix</keyword>
<accession>A0A0E9XVH9</accession>
<dbReference type="AlphaFoldDB" id="A0A0E9XVH9"/>
<evidence type="ECO:0000313" key="2">
    <source>
        <dbReference type="EMBL" id="JAI05851.1"/>
    </source>
</evidence>
<sequence length="53" mass="6138">MGTFTLKDGNAVLGRSLDFYKYNGNAFFYFKPTFIQTTVCPAYLLVRKSEFKK</sequence>
<reference evidence="2" key="2">
    <citation type="journal article" date="2015" name="Fish Shellfish Immunol.">
        <title>Early steps in the European eel (Anguilla anguilla)-Vibrio vulnificus interaction in the gills: Role of the RtxA13 toxin.</title>
        <authorList>
            <person name="Callol A."/>
            <person name="Pajuelo D."/>
            <person name="Ebbesson L."/>
            <person name="Teles M."/>
            <person name="MacKenzie S."/>
            <person name="Amaro C."/>
        </authorList>
    </citation>
    <scope>NUCLEOTIDE SEQUENCE</scope>
</reference>
<reference evidence="2" key="1">
    <citation type="submission" date="2014-11" db="EMBL/GenBank/DDBJ databases">
        <authorList>
            <person name="Amaro Gonzalez C."/>
        </authorList>
    </citation>
    <scope>NUCLEOTIDE SEQUENCE</scope>
</reference>
<evidence type="ECO:0000256" key="1">
    <source>
        <dbReference type="SAM" id="Phobius"/>
    </source>
</evidence>
<name>A0A0E9XVH9_ANGAN</name>
<organism evidence="2">
    <name type="scientific">Anguilla anguilla</name>
    <name type="common">European freshwater eel</name>
    <name type="synonym">Muraena anguilla</name>
    <dbReference type="NCBI Taxonomy" id="7936"/>
    <lineage>
        <taxon>Eukaryota</taxon>
        <taxon>Metazoa</taxon>
        <taxon>Chordata</taxon>
        <taxon>Craniata</taxon>
        <taxon>Vertebrata</taxon>
        <taxon>Euteleostomi</taxon>
        <taxon>Actinopterygii</taxon>
        <taxon>Neopterygii</taxon>
        <taxon>Teleostei</taxon>
        <taxon>Anguilliformes</taxon>
        <taxon>Anguillidae</taxon>
        <taxon>Anguilla</taxon>
    </lineage>
</organism>
<keyword evidence="1" id="KW-0472">Membrane</keyword>
<keyword evidence="1" id="KW-0812">Transmembrane</keyword>
<proteinExistence type="predicted"/>
<protein>
    <submittedName>
        <fullName evidence="2">Uncharacterized protein</fullName>
    </submittedName>
</protein>